<comment type="caution">
    <text evidence="5">The sequence shown here is derived from an EMBL/GenBank/DDBJ whole genome shotgun (WGS) entry which is preliminary data.</text>
</comment>
<feature type="signal peptide" evidence="4">
    <location>
        <begin position="1"/>
        <end position="21"/>
    </location>
</feature>
<evidence type="ECO:0000313" key="6">
    <source>
        <dbReference type="Proteomes" id="UP000447393"/>
    </source>
</evidence>
<dbReference type="SUPFAM" id="SSF63817">
    <property type="entry name" value="Sortase"/>
    <property type="match status" value="1"/>
</dbReference>
<evidence type="ECO:0000313" key="5">
    <source>
        <dbReference type="EMBL" id="MYL48110.1"/>
    </source>
</evidence>
<evidence type="ECO:0000256" key="2">
    <source>
        <dbReference type="PIRSR" id="PIRSR605754-1"/>
    </source>
</evidence>
<gene>
    <name evidence="5" type="ORF">GLV98_01375</name>
</gene>
<feature type="active site" description="Proton donor/acceptor" evidence="2">
    <location>
        <position position="126"/>
    </location>
</feature>
<feature type="compositionally biased region" description="Basic and acidic residues" evidence="3">
    <location>
        <begin position="30"/>
        <end position="52"/>
    </location>
</feature>
<reference evidence="5 6" key="1">
    <citation type="submission" date="2019-11" db="EMBL/GenBank/DDBJ databases">
        <title>Genome sequences of 17 halophilic strains isolated from different environments.</title>
        <authorList>
            <person name="Furrow R.E."/>
        </authorList>
    </citation>
    <scope>NUCLEOTIDE SEQUENCE [LARGE SCALE GENOMIC DNA]</scope>
    <source>
        <strain evidence="5 6">22505_10_Sand</strain>
    </source>
</reference>
<organism evidence="5 6">
    <name type="scientific">Halobacillus litoralis</name>
    <dbReference type="NCBI Taxonomy" id="45668"/>
    <lineage>
        <taxon>Bacteria</taxon>
        <taxon>Bacillati</taxon>
        <taxon>Bacillota</taxon>
        <taxon>Bacilli</taxon>
        <taxon>Bacillales</taxon>
        <taxon>Bacillaceae</taxon>
        <taxon>Halobacillus</taxon>
    </lineage>
</organism>
<feature type="region of interest" description="Disordered" evidence="3">
    <location>
        <begin position="27"/>
        <end position="70"/>
    </location>
</feature>
<feature type="active site" description="Acyl-thioester intermediate" evidence="2">
    <location>
        <position position="192"/>
    </location>
</feature>
<keyword evidence="4" id="KW-0732">Signal</keyword>
<dbReference type="InterPro" id="IPR023365">
    <property type="entry name" value="Sortase_dom-sf"/>
</dbReference>
<dbReference type="Gene3D" id="2.40.260.10">
    <property type="entry name" value="Sortase"/>
    <property type="match status" value="1"/>
</dbReference>
<accession>A0A845DYK5</accession>
<dbReference type="GO" id="GO:0016787">
    <property type="term" value="F:hydrolase activity"/>
    <property type="evidence" value="ECO:0007669"/>
    <property type="project" value="UniProtKB-KW"/>
</dbReference>
<evidence type="ECO:0000256" key="1">
    <source>
        <dbReference type="ARBA" id="ARBA00022801"/>
    </source>
</evidence>
<name>A0A845DYK5_9BACI</name>
<dbReference type="InterPro" id="IPR042001">
    <property type="entry name" value="Sortase_F"/>
</dbReference>
<dbReference type="PROSITE" id="PS51257">
    <property type="entry name" value="PROKAR_LIPOPROTEIN"/>
    <property type="match status" value="1"/>
</dbReference>
<dbReference type="CDD" id="cd05829">
    <property type="entry name" value="Sortase_F"/>
    <property type="match status" value="1"/>
</dbReference>
<feature type="compositionally biased region" description="Low complexity" evidence="3">
    <location>
        <begin position="58"/>
        <end position="70"/>
    </location>
</feature>
<proteinExistence type="predicted"/>
<evidence type="ECO:0000256" key="4">
    <source>
        <dbReference type="SAM" id="SignalP"/>
    </source>
</evidence>
<feature type="chain" id="PRO_5038370314" evidence="4">
    <location>
        <begin position="22"/>
        <end position="221"/>
    </location>
</feature>
<dbReference type="EMBL" id="WMEZ01000001">
    <property type="protein sequence ID" value="MYL48110.1"/>
    <property type="molecule type" value="Genomic_DNA"/>
</dbReference>
<protein>
    <submittedName>
        <fullName evidence="5">Sortase</fullName>
    </submittedName>
</protein>
<evidence type="ECO:0000256" key="3">
    <source>
        <dbReference type="SAM" id="MobiDB-lite"/>
    </source>
</evidence>
<sequence>MEMYKWMSLVLLCFLFACSSAEEPEANADAEQKATDTSKQTEEKESLRDTYDSQKINASTTSETTEKTAITPSTITLPAIEVKADIENVGRYANGQMGEPESVDGVGWYKDGYQPGAKGSAVLAGHVDSRTGPAVFYNLEDLEEGDEIIVTDEDGTEQTFIVQKLEAYDRKNAPLNKIFGFSYRRQLNLITCTGEFNREAGTHDERLVVYAVHEDDVNPAG</sequence>
<keyword evidence="1" id="KW-0378">Hydrolase</keyword>
<dbReference type="InterPro" id="IPR005754">
    <property type="entry name" value="Sortase"/>
</dbReference>
<dbReference type="Proteomes" id="UP000447393">
    <property type="component" value="Unassembled WGS sequence"/>
</dbReference>
<dbReference type="AlphaFoldDB" id="A0A845DYK5"/>
<dbReference type="Pfam" id="PF04203">
    <property type="entry name" value="Sortase"/>
    <property type="match status" value="1"/>
</dbReference>